<proteinExistence type="inferred from homology"/>
<evidence type="ECO:0000256" key="7">
    <source>
        <dbReference type="ARBA" id="ARBA00023306"/>
    </source>
</evidence>
<evidence type="ECO:0000313" key="11">
    <source>
        <dbReference type="EMBL" id="CAI8053382.1"/>
    </source>
</evidence>
<dbReference type="InterPro" id="IPR020823">
    <property type="entry name" value="Cell_div_FtsA"/>
</dbReference>
<keyword evidence="8" id="KW-0067">ATP-binding</keyword>
<feature type="domain" description="POTRA" evidence="10">
    <location>
        <begin position="96"/>
        <end position="164"/>
    </location>
</feature>
<evidence type="ECO:0000256" key="8">
    <source>
        <dbReference type="PROSITE-ProRule" id="PRU00409"/>
    </source>
</evidence>
<dbReference type="PROSITE" id="PS50975">
    <property type="entry name" value="ATP_GRASP"/>
    <property type="match status" value="1"/>
</dbReference>
<dbReference type="GO" id="GO:0032153">
    <property type="term" value="C:cell division site"/>
    <property type="evidence" value="ECO:0007669"/>
    <property type="project" value="TreeGrafter"/>
</dbReference>
<evidence type="ECO:0000256" key="1">
    <source>
        <dbReference type="ARBA" id="ARBA00004370"/>
    </source>
</evidence>
<dbReference type="Pfam" id="PF08478">
    <property type="entry name" value="POTRA_1"/>
    <property type="match status" value="1"/>
</dbReference>
<comment type="caution">
    <text evidence="11">The sequence shown here is derived from an EMBL/GenBank/DDBJ whole genome shotgun (WGS) entry which is preliminary data.</text>
</comment>
<dbReference type="InterPro" id="IPR034746">
    <property type="entry name" value="POTRA"/>
</dbReference>
<dbReference type="Pfam" id="PF14450">
    <property type="entry name" value="FtsA"/>
    <property type="match status" value="1"/>
</dbReference>
<dbReference type="CDD" id="cd24048">
    <property type="entry name" value="ASKHA_NBD_FtsA"/>
    <property type="match status" value="1"/>
</dbReference>
<dbReference type="PROSITE" id="PS51779">
    <property type="entry name" value="POTRA"/>
    <property type="match status" value="1"/>
</dbReference>
<dbReference type="Proteomes" id="UP001174909">
    <property type="component" value="Unassembled WGS sequence"/>
</dbReference>
<dbReference type="PANTHER" id="PTHR32432">
    <property type="entry name" value="CELL DIVISION PROTEIN FTSA-RELATED"/>
    <property type="match status" value="1"/>
</dbReference>
<dbReference type="SUPFAM" id="SSF53067">
    <property type="entry name" value="Actin-like ATPase domain"/>
    <property type="match status" value="2"/>
</dbReference>
<dbReference type="SUPFAM" id="SSF56059">
    <property type="entry name" value="Glutathione synthetase ATP-binding domain-like"/>
    <property type="match status" value="1"/>
</dbReference>
<evidence type="ECO:0000259" key="9">
    <source>
        <dbReference type="PROSITE" id="PS50975"/>
    </source>
</evidence>
<keyword evidence="6" id="KW-0472">Membrane</keyword>
<dbReference type="NCBIfam" id="TIGR01174">
    <property type="entry name" value="ftsA"/>
    <property type="match status" value="1"/>
</dbReference>
<dbReference type="InterPro" id="IPR013685">
    <property type="entry name" value="POTRA_FtsQ_type"/>
</dbReference>
<accession>A0AA35XJM6</accession>
<evidence type="ECO:0000256" key="3">
    <source>
        <dbReference type="ARBA" id="ARBA00022618"/>
    </source>
</evidence>
<dbReference type="Gene3D" id="3.30.1490.20">
    <property type="entry name" value="ATP-grasp fold, A domain"/>
    <property type="match status" value="1"/>
</dbReference>
<evidence type="ECO:0000256" key="2">
    <source>
        <dbReference type="ARBA" id="ARBA00022475"/>
    </source>
</evidence>
<keyword evidence="12" id="KW-1185">Reference proteome</keyword>
<dbReference type="InterPro" id="IPR003494">
    <property type="entry name" value="SHS2_FtsA"/>
</dbReference>
<protein>
    <submittedName>
        <fullName evidence="11">Cell division protein FtsA</fullName>
    </submittedName>
</protein>
<comment type="subcellular location">
    <subcellularLocation>
        <location evidence="1">Membrane</location>
    </subcellularLocation>
</comment>
<evidence type="ECO:0000256" key="4">
    <source>
        <dbReference type="ARBA" id="ARBA00022692"/>
    </source>
</evidence>
<evidence type="ECO:0000313" key="12">
    <source>
        <dbReference type="Proteomes" id="UP001174909"/>
    </source>
</evidence>
<dbReference type="InterPro" id="IPR050696">
    <property type="entry name" value="FtsA/MreB"/>
</dbReference>
<keyword evidence="7" id="KW-0131">Cell cycle</keyword>
<dbReference type="GO" id="GO:0009898">
    <property type="term" value="C:cytoplasmic side of plasma membrane"/>
    <property type="evidence" value="ECO:0007669"/>
    <property type="project" value="TreeGrafter"/>
</dbReference>
<dbReference type="Gene3D" id="3.30.1490.110">
    <property type="match status" value="1"/>
</dbReference>
<dbReference type="Pfam" id="PF02491">
    <property type="entry name" value="SHS2_FTSA"/>
    <property type="match status" value="1"/>
</dbReference>
<keyword evidence="8" id="KW-0547">Nucleotide-binding</keyword>
<evidence type="ECO:0000256" key="5">
    <source>
        <dbReference type="ARBA" id="ARBA00022989"/>
    </source>
</evidence>
<keyword evidence="5" id="KW-1133">Transmembrane helix</keyword>
<feature type="domain" description="ATP-grasp" evidence="9">
    <location>
        <begin position="7"/>
        <end position="54"/>
    </location>
</feature>
<dbReference type="InterPro" id="IPR013815">
    <property type="entry name" value="ATP_grasp_subdomain_1"/>
</dbReference>
<evidence type="ECO:0000256" key="6">
    <source>
        <dbReference type="ARBA" id="ARBA00023136"/>
    </source>
</evidence>
<dbReference type="Gene3D" id="3.30.470.20">
    <property type="entry name" value="ATP-grasp fold, B domain"/>
    <property type="match status" value="1"/>
</dbReference>
<dbReference type="AlphaFoldDB" id="A0AA35XJM6"/>
<keyword evidence="2" id="KW-1003">Cell membrane</keyword>
<dbReference type="GO" id="GO:0046872">
    <property type="term" value="F:metal ion binding"/>
    <property type="evidence" value="ECO:0007669"/>
    <property type="project" value="InterPro"/>
</dbReference>
<dbReference type="SMART" id="SM00842">
    <property type="entry name" value="FtsA"/>
    <property type="match status" value="1"/>
</dbReference>
<dbReference type="Gene3D" id="3.10.20.310">
    <property type="entry name" value="membrane protein fhac"/>
    <property type="match status" value="1"/>
</dbReference>
<name>A0AA35XJM6_GEOBA</name>
<dbReference type="GO" id="GO:0051301">
    <property type="term" value="P:cell division"/>
    <property type="evidence" value="ECO:0007669"/>
    <property type="project" value="UniProtKB-KW"/>
</dbReference>
<dbReference type="Gene3D" id="3.30.420.40">
    <property type="match status" value="1"/>
</dbReference>
<evidence type="ECO:0000259" key="10">
    <source>
        <dbReference type="PROSITE" id="PS51779"/>
    </source>
</evidence>
<dbReference type="HAMAP" id="MF_02033">
    <property type="entry name" value="FtsA"/>
    <property type="match status" value="1"/>
</dbReference>
<keyword evidence="3 11" id="KW-0132">Cell division</keyword>
<dbReference type="InterPro" id="IPR011761">
    <property type="entry name" value="ATP-grasp"/>
</dbReference>
<keyword evidence="4" id="KW-0812">Transmembrane</keyword>
<gene>
    <name evidence="11" type="ORF">GBAR_LOCUS29193</name>
</gene>
<dbReference type="GO" id="GO:0005524">
    <property type="term" value="F:ATP binding"/>
    <property type="evidence" value="ECO:0007669"/>
    <property type="project" value="UniProtKB-UniRule"/>
</dbReference>
<dbReference type="InterPro" id="IPR043129">
    <property type="entry name" value="ATPase_NBD"/>
</dbReference>
<dbReference type="PANTHER" id="PTHR32432:SF4">
    <property type="entry name" value="CELL DIVISION PROTEIN FTSA"/>
    <property type="match status" value="1"/>
</dbReference>
<reference evidence="11" key="1">
    <citation type="submission" date="2023-03" db="EMBL/GenBank/DDBJ databases">
        <authorList>
            <person name="Steffen K."/>
            <person name="Cardenas P."/>
        </authorList>
    </citation>
    <scope>NUCLEOTIDE SEQUENCE</scope>
</reference>
<sequence length="609" mass="64291">MDKPAAKQLFGDAGLTCPEGRVMRRADIAAGAAGDPPYVIKPLDQGSSVGVQLVFSGDNAVLPNGDWPFGDQPGTLKSVGDGIRAGFVSATADAGMTVQRIHTEGQNQSSPDAIHAAVGIDFGTPIFDVDLAAARDRIQAIGWVESVTVERHLPSTIHVRIVERTPVALWQRNQRLVMVDRAGAEIAAESVAHPRHRHDQGGCLVAHRDAEGTLAVAGSGQEVAAGMHAGRVVDMVAAEGAIRTAVHRAERMAGETVRSVFVGTSGGGPSSSFADVEVGIGGREIAERHIQRAFDQLQLSDDGRERDILHAVPIDYALDGAPGIRDPRGMYGESLQVRLHVVSVPNGSLRNLLTCVSHCDLQVAAPVATAYASGLACLVSDEIDLGATCIDIGGGTTKLAIFSGGNLVWTETLPIGGDHVTNDIAQGLSTPIASAERMKRLHGSPADETADANETIEVPEIGPENGHSGAAHHVPRPMLTRIVRARLEEIFEFARARIEASGLDRWSGNRVVISGGASQTSDLADLAGRILDKQVRLARPLSLPGLAQAVSGPEFATCAGLLVYAARKHAEPWAVPARDDAAGPFTKTLARLGQWLRGNLWEHTDQRTP</sequence>
<organism evidence="11 12">
    <name type="scientific">Geodia barretti</name>
    <name type="common">Barrett's horny sponge</name>
    <dbReference type="NCBI Taxonomy" id="519541"/>
    <lineage>
        <taxon>Eukaryota</taxon>
        <taxon>Metazoa</taxon>
        <taxon>Porifera</taxon>
        <taxon>Demospongiae</taxon>
        <taxon>Heteroscleromorpha</taxon>
        <taxon>Tetractinellida</taxon>
        <taxon>Astrophorina</taxon>
        <taxon>Geodiidae</taxon>
        <taxon>Geodia</taxon>
    </lineage>
</organism>
<dbReference type="EMBL" id="CASHTH010004086">
    <property type="protein sequence ID" value="CAI8053382.1"/>
    <property type="molecule type" value="Genomic_DNA"/>
</dbReference>